<dbReference type="Proteomes" id="UP000199524">
    <property type="component" value="Chromosome I"/>
</dbReference>
<accession>A0A1H1ZV57</accession>
<evidence type="ECO:0000313" key="3">
    <source>
        <dbReference type="Proteomes" id="UP000199524"/>
    </source>
</evidence>
<evidence type="ECO:0000313" key="2">
    <source>
        <dbReference type="EMBL" id="SDT37136.1"/>
    </source>
</evidence>
<evidence type="ECO:0000259" key="1">
    <source>
        <dbReference type="Pfam" id="PF24745"/>
    </source>
</evidence>
<dbReference type="RefSeq" id="WP_090210272.1">
    <property type="nucleotide sequence ID" value="NZ_LT629777.1"/>
</dbReference>
<dbReference type="AlphaFoldDB" id="A0A1H1ZV57"/>
<protein>
    <recommendedName>
        <fullName evidence="1">DUF7693 domain-containing protein</fullName>
    </recommendedName>
</protein>
<keyword evidence="3" id="KW-1185">Reference proteome</keyword>
<dbReference type="GeneID" id="300210158"/>
<gene>
    <name evidence="2" type="ORF">SAMN05216598_5308</name>
</gene>
<dbReference type="InterPro" id="IPR056110">
    <property type="entry name" value="DUF7693"/>
</dbReference>
<name>A0A1H1ZV57_9PSED</name>
<dbReference type="EMBL" id="LT629777">
    <property type="protein sequence ID" value="SDT37136.1"/>
    <property type="molecule type" value="Genomic_DNA"/>
</dbReference>
<organism evidence="2 3">
    <name type="scientific">Pseudomonas asplenii</name>
    <dbReference type="NCBI Taxonomy" id="53407"/>
    <lineage>
        <taxon>Bacteria</taxon>
        <taxon>Pseudomonadati</taxon>
        <taxon>Pseudomonadota</taxon>
        <taxon>Gammaproteobacteria</taxon>
        <taxon>Pseudomonadales</taxon>
        <taxon>Pseudomonadaceae</taxon>
        <taxon>Pseudomonas</taxon>
    </lineage>
</organism>
<proteinExistence type="predicted"/>
<reference evidence="3" key="1">
    <citation type="submission" date="2016-10" db="EMBL/GenBank/DDBJ databases">
        <authorList>
            <person name="Varghese N."/>
            <person name="Submissions S."/>
        </authorList>
    </citation>
    <scope>NUCLEOTIDE SEQUENCE [LARGE SCALE GENOMIC DNA]</scope>
    <source>
        <strain evidence="3">ATCC 23835</strain>
    </source>
</reference>
<sequence length="116" mass="12799">MNSSIITGNHDGVSAGTLTTREVCQLLRDVVLGRRTMVKADRQTRNGAYAGHFAVDVEGWRITVCNDGDKLDYCEQAESPNGRVWQLAPGDRYGTDPIALLSTWEHKVLEGLLRAL</sequence>
<feature type="domain" description="DUF7693" evidence="1">
    <location>
        <begin position="18"/>
        <end position="114"/>
    </location>
</feature>
<dbReference type="Pfam" id="PF24745">
    <property type="entry name" value="DUF7693"/>
    <property type="match status" value="1"/>
</dbReference>